<dbReference type="PROSITE" id="PS00609">
    <property type="entry name" value="GLYCOSYL_HYDROL_F32"/>
    <property type="match status" value="1"/>
</dbReference>
<evidence type="ECO:0000256" key="1">
    <source>
        <dbReference type="ARBA" id="ARBA00009902"/>
    </source>
</evidence>
<dbReference type="InterPro" id="IPR013189">
    <property type="entry name" value="Glyco_hydro_32_C"/>
</dbReference>
<protein>
    <recommendedName>
        <fullName evidence="9">Glycoside hydrolase</fullName>
    </recommendedName>
</protein>
<evidence type="ECO:0000259" key="6">
    <source>
        <dbReference type="Pfam" id="PF08244"/>
    </source>
</evidence>
<dbReference type="CDD" id="cd18622">
    <property type="entry name" value="GH32_Inu-like"/>
    <property type="match status" value="1"/>
</dbReference>
<dbReference type="Gene3D" id="2.60.120.560">
    <property type="entry name" value="Exo-inulinase, domain 1"/>
    <property type="match status" value="1"/>
</dbReference>
<keyword evidence="3 4" id="KW-0326">Glycosidase</keyword>
<comment type="caution">
    <text evidence="7">The sequence shown here is derived from an EMBL/GenBank/DDBJ whole genome shotgun (WGS) entry which is preliminary data.</text>
</comment>
<name>A0ABQ6NM40_9BACL</name>
<sequence length="493" mass="54368">MMSILAKQNFRGAYHISPQVNWMNDPNGMVYYEGEYHLFYQHHPHGDTWGPMHWGHAVSKDLVTWEELDIALSPDEHGTIFSGSAVVDWKNTTGLFPDGPGLVAIFTHHLEVEGNHPIQRQSLAYSTDKGRTWVKYAGNPVLTHETFVDFRDPKVFWHEETNRWAMIIACGQTVCLYHSPNLINWTLGSEFGDGIGSHDGVWECPDLFKLAIDGDAANSKWVMIVSIGADPAFAEGSRTQYFTGDFDGITFTPDAASSEVRWVDHGRDNYAGVTWSDVPESDGRRLMIGWMSNWQYANQTPTEGFRGAMTIVREMSLETREGAVTLVQKPAVELESIRKPVLALQGATVAEAEQALQNLQLVSYEIHAELSTNHSSGFRIRTGAANGTVVGFDTASGGIYVDRTKSGEHSFHPLFRGIQAAKIMSSGSSVDLRIFVDAASVEVFANKGQAVITDLIYPDADATGISFFSEQDNAVLSSLCIYELVPHAAGKAD</sequence>
<feature type="domain" description="Glycosyl hydrolase family 32 C-terminal" evidence="6">
    <location>
        <begin position="333"/>
        <end position="482"/>
    </location>
</feature>
<evidence type="ECO:0000256" key="3">
    <source>
        <dbReference type="ARBA" id="ARBA00023295"/>
    </source>
</evidence>
<dbReference type="Pfam" id="PF08244">
    <property type="entry name" value="Glyco_hydro_32C"/>
    <property type="match status" value="1"/>
</dbReference>
<keyword evidence="2 4" id="KW-0378">Hydrolase</keyword>
<evidence type="ECO:0000256" key="4">
    <source>
        <dbReference type="RuleBase" id="RU362110"/>
    </source>
</evidence>
<dbReference type="Gene3D" id="2.115.10.20">
    <property type="entry name" value="Glycosyl hydrolase domain, family 43"/>
    <property type="match status" value="1"/>
</dbReference>
<dbReference type="EMBL" id="BTCL01000006">
    <property type="protein sequence ID" value="GMK45180.1"/>
    <property type="molecule type" value="Genomic_DNA"/>
</dbReference>
<evidence type="ECO:0000313" key="8">
    <source>
        <dbReference type="Proteomes" id="UP001285921"/>
    </source>
</evidence>
<reference evidence="7 8" key="1">
    <citation type="submission" date="2023-05" db="EMBL/GenBank/DDBJ databases">
        <title>Draft genome of Paenibacillus sp. CCS26.</title>
        <authorList>
            <person name="Akita H."/>
            <person name="Shinto Y."/>
            <person name="Kimura Z."/>
        </authorList>
    </citation>
    <scope>NUCLEOTIDE SEQUENCE [LARGE SCALE GENOMIC DNA]</scope>
    <source>
        <strain evidence="7 8">CCS26</strain>
    </source>
</reference>
<dbReference type="PANTHER" id="PTHR42800">
    <property type="entry name" value="EXOINULINASE INUD (AFU_ORTHOLOGUE AFUA_5G00480)"/>
    <property type="match status" value="1"/>
</dbReference>
<evidence type="ECO:0000313" key="7">
    <source>
        <dbReference type="EMBL" id="GMK45180.1"/>
    </source>
</evidence>
<organism evidence="7 8">
    <name type="scientific">Paenibacillus glycanilyticus</name>
    <dbReference type="NCBI Taxonomy" id="126569"/>
    <lineage>
        <taxon>Bacteria</taxon>
        <taxon>Bacillati</taxon>
        <taxon>Bacillota</taxon>
        <taxon>Bacilli</taxon>
        <taxon>Bacillales</taxon>
        <taxon>Paenibacillaceae</taxon>
        <taxon>Paenibacillus</taxon>
    </lineage>
</organism>
<dbReference type="InterPro" id="IPR001362">
    <property type="entry name" value="Glyco_hydro_32"/>
</dbReference>
<dbReference type="PANTHER" id="PTHR42800:SF1">
    <property type="entry name" value="EXOINULINASE INUD (AFU_ORTHOLOGUE AFUA_5G00480)"/>
    <property type="match status" value="1"/>
</dbReference>
<gene>
    <name evidence="7" type="ORF">PghCCS26_23080</name>
</gene>
<comment type="similarity">
    <text evidence="1 4">Belongs to the glycosyl hydrolase 32 family.</text>
</comment>
<dbReference type="InterPro" id="IPR013320">
    <property type="entry name" value="ConA-like_dom_sf"/>
</dbReference>
<accession>A0ABQ6NM40</accession>
<dbReference type="SMART" id="SM00640">
    <property type="entry name" value="Glyco_32"/>
    <property type="match status" value="1"/>
</dbReference>
<keyword evidence="8" id="KW-1185">Reference proteome</keyword>
<dbReference type="InterPro" id="IPR013148">
    <property type="entry name" value="Glyco_hydro_32_N"/>
</dbReference>
<dbReference type="SUPFAM" id="SSF49899">
    <property type="entry name" value="Concanavalin A-like lectins/glucanases"/>
    <property type="match status" value="1"/>
</dbReference>
<evidence type="ECO:0000256" key="2">
    <source>
        <dbReference type="ARBA" id="ARBA00022801"/>
    </source>
</evidence>
<dbReference type="InterPro" id="IPR023296">
    <property type="entry name" value="Glyco_hydro_beta-prop_sf"/>
</dbReference>
<dbReference type="InterPro" id="IPR018053">
    <property type="entry name" value="Glyco_hydro_32_AS"/>
</dbReference>
<feature type="domain" description="Glycosyl hydrolase family 32 N-terminal" evidence="5">
    <location>
        <begin position="15"/>
        <end position="330"/>
    </location>
</feature>
<dbReference type="Proteomes" id="UP001285921">
    <property type="component" value="Unassembled WGS sequence"/>
</dbReference>
<evidence type="ECO:0008006" key="9">
    <source>
        <dbReference type="Google" id="ProtNLM"/>
    </source>
</evidence>
<proteinExistence type="inferred from homology"/>
<evidence type="ECO:0000259" key="5">
    <source>
        <dbReference type="Pfam" id="PF00251"/>
    </source>
</evidence>
<dbReference type="SUPFAM" id="SSF75005">
    <property type="entry name" value="Arabinanase/levansucrase/invertase"/>
    <property type="match status" value="1"/>
</dbReference>
<dbReference type="Pfam" id="PF00251">
    <property type="entry name" value="Glyco_hydro_32N"/>
    <property type="match status" value="1"/>
</dbReference>